<comment type="caution">
    <text evidence="6">The sequence shown here is derived from an EMBL/GenBank/DDBJ whole genome shotgun (WGS) entry which is preliminary data.</text>
</comment>
<evidence type="ECO:0000256" key="4">
    <source>
        <dbReference type="PROSITE-ProRule" id="PRU00335"/>
    </source>
</evidence>
<dbReference type="Proteomes" id="UP000481583">
    <property type="component" value="Unassembled WGS sequence"/>
</dbReference>
<dbReference type="InterPro" id="IPR004111">
    <property type="entry name" value="Repressor_TetR_C"/>
</dbReference>
<dbReference type="InterPro" id="IPR001647">
    <property type="entry name" value="HTH_TetR"/>
</dbReference>
<dbReference type="Gene3D" id="1.10.10.60">
    <property type="entry name" value="Homeodomain-like"/>
    <property type="match status" value="1"/>
</dbReference>
<keyword evidence="3" id="KW-0804">Transcription</keyword>
<evidence type="ECO:0000256" key="1">
    <source>
        <dbReference type="ARBA" id="ARBA00023015"/>
    </source>
</evidence>
<dbReference type="InterPro" id="IPR009057">
    <property type="entry name" value="Homeodomain-like_sf"/>
</dbReference>
<dbReference type="InterPro" id="IPR036271">
    <property type="entry name" value="Tet_transcr_reg_TetR-rel_C_sf"/>
</dbReference>
<dbReference type="GO" id="GO:0000976">
    <property type="term" value="F:transcription cis-regulatory region binding"/>
    <property type="evidence" value="ECO:0007669"/>
    <property type="project" value="TreeGrafter"/>
</dbReference>
<keyword evidence="1" id="KW-0805">Transcription regulation</keyword>
<dbReference type="Pfam" id="PF02909">
    <property type="entry name" value="TetR_C_1"/>
    <property type="match status" value="1"/>
</dbReference>
<dbReference type="EMBL" id="JAAKZV010000115">
    <property type="protein sequence ID" value="NGN66884.1"/>
    <property type="molecule type" value="Genomic_DNA"/>
</dbReference>
<dbReference type="PANTHER" id="PTHR30055">
    <property type="entry name" value="HTH-TYPE TRANSCRIPTIONAL REGULATOR RUTR"/>
    <property type="match status" value="1"/>
</dbReference>
<proteinExistence type="predicted"/>
<feature type="domain" description="HTH tetR-type" evidence="5">
    <location>
        <begin position="38"/>
        <end position="98"/>
    </location>
</feature>
<organism evidence="6 7">
    <name type="scientific">Streptomyces coryli</name>
    <dbReference type="NCBI Taxonomy" id="1128680"/>
    <lineage>
        <taxon>Bacteria</taxon>
        <taxon>Bacillati</taxon>
        <taxon>Actinomycetota</taxon>
        <taxon>Actinomycetes</taxon>
        <taxon>Kitasatosporales</taxon>
        <taxon>Streptomycetaceae</taxon>
        <taxon>Streptomyces</taxon>
    </lineage>
</organism>
<keyword evidence="2 4" id="KW-0238">DNA-binding</keyword>
<dbReference type="GO" id="GO:0003700">
    <property type="term" value="F:DNA-binding transcription factor activity"/>
    <property type="evidence" value="ECO:0007669"/>
    <property type="project" value="TreeGrafter"/>
</dbReference>
<dbReference type="PROSITE" id="PS50977">
    <property type="entry name" value="HTH_TETR_2"/>
    <property type="match status" value="1"/>
</dbReference>
<dbReference type="GO" id="GO:0045892">
    <property type="term" value="P:negative regulation of DNA-templated transcription"/>
    <property type="evidence" value="ECO:0007669"/>
    <property type="project" value="InterPro"/>
</dbReference>
<evidence type="ECO:0000256" key="2">
    <source>
        <dbReference type="ARBA" id="ARBA00023125"/>
    </source>
</evidence>
<dbReference type="PANTHER" id="PTHR30055:SF151">
    <property type="entry name" value="TRANSCRIPTIONAL REGULATORY PROTEIN"/>
    <property type="match status" value="1"/>
</dbReference>
<dbReference type="RefSeq" id="WP_165240189.1">
    <property type="nucleotide sequence ID" value="NZ_JAAKZV010000115.1"/>
</dbReference>
<protein>
    <submittedName>
        <fullName evidence="6">TetR/AcrR family transcriptional regulator</fullName>
    </submittedName>
</protein>
<dbReference type="SUPFAM" id="SSF46689">
    <property type="entry name" value="Homeodomain-like"/>
    <property type="match status" value="1"/>
</dbReference>
<evidence type="ECO:0000256" key="3">
    <source>
        <dbReference type="ARBA" id="ARBA00023163"/>
    </source>
</evidence>
<feature type="DNA-binding region" description="H-T-H motif" evidence="4">
    <location>
        <begin position="61"/>
        <end position="80"/>
    </location>
</feature>
<reference evidence="6 7" key="1">
    <citation type="submission" date="2020-02" db="EMBL/GenBank/DDBJ databases">
        <title>Whole-genome analyses of novel actinobacteria.</title>
        <authorList>
            <person name="Sahin N."/>
        </authorList>
    </citation>
    <scope>NUCLEOTIDE SEQUENCE [LARGE SCALE GENOMIC DNA]</scope>
    <source>
        <strain evidence="6 7">A7024</strain>
    </source>
</reference>
<dbReference type="SUPFAM" id="SSF48498">
    <property type="entry name" value="Tetracyclin repressor-like, C-terminal domain"/>
    <property type="match status" value="1"/>
</dbReference>
<evidence type="ECO:0000259" key="5">
    <source>
        <dbReference type="PROSITE" id="PS50977"/>
    </source>
</evidence>
<dbReference type="AlphaFoldDB" id="A0A6G4U3Z1"/>
<name>A0A6G4U3Z1_9ACTN</name>
<dbReference type="InterPro" id="IPR050109">
    <property type="entry name" value="HTH-type_TetR-like_transc_reg"/>
</dbReference>
<accession>A0A6G4U3Z1</accession>
<sequence>MESDPPADASADSPAAFPASLEVAWGLRDRPHKGPKRGLTLDGIVTAAIAVADAEGIEAVSMSRVAKELGASTMALYRYVATKDELVMLMVDAAIGPPVPLPADATGWRPALEHWATAMRESLLTHLWAIPLVAAHGPPVTPNQLAWLDQSLQALADTGLGYDEKVAVSLLVSGLVRSELSLVALMRQDPAGTAQRLAGYGKFLARVTENGRLPALRAAVTDGAFDDLDADLADEADEFDDFAFGLQRALDGVAAYLGE</sequence>
<evidence type="ECO:0000313" key="7">
    <source>
        <dbReference type="Proteomes" id="UP000481583"/>
    </source>
</evidence>
<dbReference type="Gene3D" id="1.10.357.10">
    <property type="entry name" value="Tetracycline Repressor, domain 2"/>
    <property type="match status" value="1"/>
</dbReference>
<keyword evidence="7" id="KW-1185">Reference proteome</keyword>
<gene>
    <name evidence="6" type="ORF">G5C51_23625</name>
</gene>
<dbReference type="Pfam" id="PF00440">
    <property type="entry name" value="TetR_N"/>
    <property type="match status" value="1"/>
</dbReference>
<evidence type="ECO:0000313" key="6">
    <source>
        <dbReference type="EMBL" id="NGN66884.1"/>
    </source>
</evidence>